<dbReference type="Proteomes" id="UP001193501">
    <property type="component" value="Unassembled WGS sequence"/>
</dbReference>
<gene>
    <name evidence="3" type="ORF">GV832_00960</name>
</gene>
<dbReference type="Pfam" id="PF00353">
    <property type="entry name" value="HemolysinCabind"/>
    <property type="match status" value="2"/>
</dbReference>
<evidence type="ECO:0000313" key="4">
    <source>
        <dbReference type="Proteomes" id="UP001193501"/>
    </source>
</evidence>
<comment type="subcellular location">
    <subcellularLocation>
        <location evidence="1">Secreted</location>
    </subcellularLocation>
</comment>
<evidence type="ECO:0008006" key="5">
    <source>
        <dbReference type="Google" id="ProtNLM"/>
    </source>
</evidence>
<accession>A0AAE5BTG0</accession>
<name>A0AAE5BTG0_9RHOB</name>
<dbReference type="PANTHER" id="PTHR38340:SF1">
    <property type="entry name" value="S-LAYER PROTEIN"/>
    <property type="match status" value="1"/>
</dbReference>
<dbReference type="Gene3D" id="2.150.10.10">
    <property type="entry name" value="Serralysin-like metalloprotease, C-terminal"/>
    <property type="match status" value="2"/>
</dbReference>
<dbReference type="PANTHER" id="PTHR38340">
    <property type="entry name" value="S-LAYER PROTEIN"/>
    <property type="match status" value="1"/>
</dbReference>
<evidence type="ECO:0000256" key="2">
    <source>
        <dbReference type="ARBA" id="ARBA00022525"/>
    </source>
</evidence>
<proteinExistence type="predicted"/>
<dbReference type="GO" id="GO:0005615">
    <property type="term" value="C:extracellular space"/>
    <property type="evidence" value="ECO:0007669"/>
    <property type="project" value="InterPro"/>
</dbReference>
<dbReference type="InterPro" id="IPR011049">
    <property type="entry name" value="Serralysin-like_metalloprot_C"/>
</dbReference>
<dbReference type="EMBL" id="JAABNR010000001">
    <property type="protein sequence ID" value="NBZ86137.1"/>
    <property type="molecule type" value="Genomic_DNA"/>
</dbReference>
<evidence type="ECO:0000256" key="1">
    <source>
        <dbReference type="ARBA" id="ARBA00004613"/>
    </source>
</evidence>
<dbReference type="PRINTS" id="PR00313">
    <property type="entry name" value="CABNDNGRPT"/>
</dbReference>
<dbReference type="RefSeq" id="WP_168772937.1">
    <property type="nucleotide sequence ID" value="NZ_JAABNR010000001.1"/>
</dbReference>
<comment type="caution">
    <text evidence="3">The sequence shown here is derived from an EMBL/GenBank/DDBJ whole genome shotgun (WGS) entry which is preliminary data.</text>
</comment>
<organism evidence="3 4">
    <name type="scientific">Stagnihabitans tardus</name>
    <dbReference type="NCBI Taxonomy" id="2699202"/>
    <lineage>
        <taxon>Bacteria</taxon>
        <taxon>Pseudomonadati</taxon>
        <taxon>Pseudomonadota</taxon>
        <taxon>Alphaproteobacteria</taxon>
        <taxon>Rhodobacterales</taxon>
        <taxon>Paracoccaceae</taxon>
        <taxon>Stagnihabitans</taxon>
    </lineage>
</organism>
<dbReference type="InterPro" id="IPR018511">
    <property type="entry name" value="Hemolysin-typ_Ca-bd_CS"/>
</dbReference>
<dbReference type="GO" id="GO:0005509">
    <property type="term" value="F:calcium ion binding"/>
    <property type="evidence" value="ECO:0007669"/>
    <property type="project" value="InterPro"/>
</dbReference>
<dbReference type="SUPFAM" id="SSF51120">
    <property type="entry name" value="beta-Roll"/>
    <property type="match status" value="2"/>
</dbReference>
<dbReference type="InterPro" id="IPR050557">
    <property type="entry name" value="RTX_toxin/Mannuronan_C5-epim"/>
</dbReference>
<dbReference type="AlphaFoldDB" id="A0AAE5BTG0"/>
<dbReference type="PROSITE" id="PS00330">
    <property type="entry name" value="HEMOLYSIN_CALCIUM"/>
    <property type="match status" value="4"/>
</dbReference>
<evidence type="ECO:0000313" key="3">
    <source>
        <dbReference type="EMBL" id="NBZ86137.1"/>
    </source>
</evidence>
<keyword evidence="4" id="KW-1185">Reference proteome</keyword>
<reference evidence="3" key="1">
    <citation type="submission" date="2020-01" db="EMBL/GenBank/DDBJ databases">
        <authorList>
            <person name="Chen W.-M."/>
        </authorList>
    </citation>
    <scope>NUCLEOTIDE SEQUENCE</scope>
    <source>
        <strain evidence="3">CYK-10</strain>
    </source>
</reference>
<keyword evidence="2" id="KW-0964">Secreted</keyword>
<protein>
    <recommendedName>
        <fullName evidence="5">Calcium-binding protein</fullName>
    </recommendedName>
</protein>
<dbReference type="InterPro" id="IPR001343">
    <property type="entry name" value="Hemolysn_Ca-bd"/>
</dbReference>
<sequence>MMKTILTAGDDLFPLTALNLQGADLIDGGAGNDTIKAGNGDDTIIGGLGNDVLWGGGGDDLFDATQGQDTILCGSGNDVVLVDLDLLAPGPLPELHGGTGFDTLDLLVKGRFAEPALHPVTVTKLPNGFILDMDGQSYRADGFEKLTLRAEALYFTGASEVDEIILTGFGSRVSLGAGDDTLRLIRTAQQVQSEVFNGGEGFDRMILDFSGMNSYADVQYGRILTGGSGIFVNFEEVVILGGKVSDKLWATDYSTVTYIISQPEGVATDADSIRTGTGNDWLDGGSGRDTIEGRAGDDTIIGGSGMDWLSGGAGADHFAYVATGQSGPSTWDTISDFQLHAAGGGDVINLSGLDWASGSYIGQGAFTGLRQVRAVAHDGAVWIEVNATGTLAPDMVIKLAGLTDAAQVTVADFLI</sequence>